<dbReference type="Gene3D" id="3.40.50.1000">
    <property type="entry name" value="HAD superfamily/HAD-like"/>
    <property type="match status" value="1"/>
</dbReference>
<feature type="region of interest" description="Disordered" evidence="1">
    <location>
        <begin position="1"/>
        <end position="21"/>
    </location>
</feature>
<name>A0ABU2WVQ3_9ACTN</name>
<proteinExistence type="predicted"/>
<dbReference type="Proteomes" id="UP001180973">
    <property type="component" value="Unassembled WGS sequence"/>
</dbReference>
<feature type="domain" description="Polynucleotide kinase PNKP phosphatase" evidence="2">
    <location>
        <begin position="228"/>
        <end position="363"/>
    </location>
</feature>
<protein>
    <submittedName>
        <fullName evidence="3">AAA family ATPase</fullName>
    </submittedName>
</protein>
<evidence type="ECO:0000313" key="4">
    <source>
        <dbReference type="Proteomes" id="UP001180973"/>
    </source>
</evidence>
<gene>
    <name evidence="3" type="ORF">RM555_13550</name>
</gene>
<dbReference type="InterPro" id="IPR023214">
    <property type="entry name" value="HAD_sf"/>
</dbReference>
<evidence type="ECO:0000259" key="2">
    <source>
        <dbReference type="Pfam" id="PF25109"/>
    </source>
</evidence>
<dbReference type="SUPFAM" id="SSF56784">
    <property type="entry name" value="HAD-like"/>
    <property type="match status" value="1"/>
</dbReference>
<feature type="region of interest" description="Disordered" evidence="1">
    <location>
        <begin position="39"/>
        <end position="61"/>
    </location>
</feature>
<reference evidence="3" key="1">
    <citation type="submission" date="2023-09" db="EMBL/GenBank/DDBJ databases">
        <title>30 novel species of actinomycetes from the DSMZ collection.</title>
        <authorList>
            <person name="Nouioui I."/>
        </authorList>
    </citation>
    <scope>NUCLEOTIDE SEQUENCE</scope>
    <source>
        <strain evidence="3">DSM 115977</strain>
    </source>
</reference>
<accession>A0ABU2WVQ3</accession>
<dbReference type="InterPro" id="IPR027417">
    <property type="entry name" value="P-loop_NTPase"/>
</dbReference>
<organism evidence="3 4">
    <name type="scientific">Micromonospora reichwaldensis</name>
    <dbReference type="NCBI Taxonomy" id="3075516"/>
    <lineage>
        <taxon>Bacteria</taxon>
        <taxon>Bacillati</taxon>
        <taxon>Actinomycetota</taxon>
        <taxon>Actinomycetes</taxon>
        <taxon>Micromonosporales</taxon>
        <taxon>Micromonosporaceae</taxon>
        <taxon>Micromonospora</taxon>
    </lineage>
</organism>
<dbReference type="InterPro" id="IPR056782">
    <property type="entry name" value="HAD_PNKP"/>
</dbReference>
<evidence type="ECO:0000256" key="1">
    <source>
        <dbReference type="SAM" id="MobiDB-lite"/>
    </source>
</evidence>
<dbReference type="SUPFAM" id="SSF52540">
    <property type="entry name" value="P-loop containing nucleoside triphosphate hydrolases"/>
    <property type="match status" value="1"/>
</dbReference>
<dbReference type="Pfam" id="PF25109">
    <property type="entry name" value="HAD_PNKP"/>
    <property type="match status" value="1"/>
</dbReference>
<comment type="caution">
    <text evidence="3">The sequence shown here is derived from an EMBL/GenBank/DDBJ whole genome shotgun (WGS) entry which is preliminary data.</text>
</comment>
<dbReference type="RefSeq" id="WP_311412095.1">
    <property type="nucleotide sequence ID" value="NZ_JAVRFL010000013.1"/>
</dbReference>
<dbReference type="EMBL" id="JAVRFL010000013">
    <property type="protein sequence ID" value="MDT0530013.1"/>
    <property type="molecule type" value="Genomic_DNA"/>
</dbReference>
<keyword evidence="4" id="KW-1185">Reference proteome</keyword>
<sequence length="363" mass="40268">MPWAYADPAVGPHGWSGIDNARPTSRIPDAWPGIRPGTAAVGVVPRPGHAARTAGPPTTYDTEEPMARLIATRGLPASGKTTFARTLQPSVVRVNRDDLRRMLHGERLFTQWAEWQVTVVQRAQVEALLRARADVCVDDTNLRSRTLRDWADLAARHGAGFEVHDFTDVPLAECLRRDAARPEADRVGEAWIRRLHERYLEGRTLPLPVPQARTGRPATVHAPSTEPPEIVLVDIDGTVALNVSRSPYDMTRVAEDEPNPAVVAAVRAMHAAGYGVVFCSGRDATARAATEAWLARHVRVPYLGLHLRAVGDNRKDSVVKREIYEREIADRYRVVGVFDDRQQVVRMWRALGLTVFQVAEGDF</sequence>
<dbReference type="Gene3D" id="3.40.50.300">
    <property type="entry name" value="P-loop containing nucleotide triphosphate hydrolases"/>
    <property type="match status" value="1"/>
</dbReference>
<dbReference type="Pfam" id="PF13671">
    <property type="entry name" value="AAA_33"/>
    <property type="match status" value="1"/>
</dbReference>
<dbReference type="InterPro" id="IPR036412">
    <property type="entry name" value="HAD-like_sf"/>
</dbReference>
<evidence type="ECO:0000313" key="3">
    <source>
        <dbReference type="EMBL" id="MDT0530013.1"/>
    </source>
</evidence>